<feature type="region of interest" description="Disordered" evidence="1">
    <location>
        <begin position="239"/>
        <end position="259"/>
    </location>
</feature>
<evidence type="ECO:0000313" key="3">
    <source>
        <dbReference type="EMBL" id="TDL44274.1"/>
    </source>
</evidence>
<keyword evidence="2" id="KW-1133">Transmembrane helix</keyword>
<dbReference type="EMBL" id="SMZX01000002">
    <property type="protein sequence ID" value="TDL44274.1"/>
    <property type="molecule type" value="Genomic_DNA"/>
</dbReference>
<feature type="transmembrane region" description="Helical" evidence="2">
    <location>
        <begin position="80"/>
        <end position="102"/>
    </location>
</feature>
<dbReference type="Proteomes" id="UP000295633">
    <property type="component" value="Unassembled WGS sequence"/>
</dbReference>
<feature type="transmembrane region" description="Helical" evidence="2">
    <location>
        <begin position="9"/>
        <end position="29"/>
    </location>
</feature>
<reference evidence="3 4" key="1">
    <citation type="submission" date="2019-03" db="EMBL/GenBank/DDBJ databases">
        <title>Genome Sequencing and Assembly of Various Microbes Isolated from Partially Reclaimed Soil and Acid Mine Drainage (AMD) Site.</title>
        <authorList>
            <person name="Steinbock B."/>
            <person name="Bechtold R."/>
            <person name="Sevigny J.L."/>
            <person name="Thomas D."/>
            <person name="Cuthill L.R."/>
            <person name="Aveiro Johannsen E.J."/>
            <person name="Thomas K."/>
            <person name="Ghosh A."/>
        </authorList>
    </citation>
    <scope>NUCLEOTIDE SEQUENCE [LARGE SCALE GENOMIC DNA]</scope>
    <source>
        <strain evidence="3 4">F-B2</strain>
    </source>
</reference>
<comment type="caution">
    <text evidence="3">The sequence shown here is derived from an EMBL/GenBank/DDBJ whole genome shotgun (WGS) entry which is preliminary data.</text>
</comment>
<feature type="compositionally biased region" description="Polar residues" evidence="1">
    <location>
        <begin position="250"/>
        <end position="259"/>
    </location>
</feature>
<feature type="transmembrane region" description="Helical" evidence="2">
    <location>
        <begin position="49"/>
        <end position="68"/>
    </location>
</feature>
<protein>
    <submittedName>
        <fullName evidence="3">Uncharacterized protein</fullName>
    </submittedName>
</protein>
<keyword evidence="2" id="KW-0472">Membrane</keyword>
<accession>A0A4R5YLZ4</accession>
<organism evidence="3 4">
    <name type="scientific">Microbacterium oleivorans</name>
    <dbReference type="NCBI Taxonomy" id="273677"/>
    <lineage>
        <taxon>Bacteria</taxon>
        <taxon>Bacillati</taxon>
        <taxon>Actinomycetota</taxon>
        <taxon>Actinomycetes</taxon>
        <taxon>Micrococcales</taxon>
        <taxon>Microbacteriaceae</taxon>
        <taxon>Microbacterium</taxon>
    </lineage>
</organism>
<dbReference type="AlphaFoldDB" id="A0A4R5YLZ4"/>
<proteinExistence type="predicted"/>
<evidence type="ECO:0000256" key="1">
    <source>
        <dbReference type="SAM" id="MobiDB-lite"/>
    </source>
</evidence>
<evidence type="ECO:0000313" key="4">
    <source>
        <dbReference type="Proteomes" id="UP000295633"/>
    </source>
</evidence>
<gene>
    <name evidence="3" type="ORF">E2R54_09930</name>
</gene>
<evidence type="ECO:0000256" key="2">
    <source>
        <dbReference type="SAM" id="Phobius"/>
    </source>
</evidence>
<sequence length="334" mass="34268">MSEERRGTLGIRVSAAVVAVMIVGGMTAVAALTTGKTTVLVGTLDSPQVMAVLVLAGAVDAAVVAFSLRGQSIAGRVGVVLTRVILSGAVVVAGAGVLLATLSTTVVSTLVDDDGCDTGYVVREETHWLSSSSTLYRMDGLVGTRAATLSNPDAAMPFHDGGYAVTTQNGTLRVSSASAENGPVAVPKLKPRAADCGLKRPTYQAAPPAPTPTPAAPITLDRAEAELTEMYARTRASVAGAHGAAGETPTAPTRTECDSSTARSSVTFTLATPDNAASVAKILATWDAAGYERDRAIQLDIRFDPESTVSLRLADRTTIDGFIHATIATACLAR</sequence>
<name>A0A4R5YLZ4_9MICO</name>
<keyword evidence="2" id="KW-0812">Transmembrane</keyword>